<proteinExistence type="predicted"/>
<evidence type="ECO:0000313" key="2">
    <source>
        <dbReference type="Proteomes" id="UP000000602"/>
    </source>
</evidence>
<dbReference type="Proteomes" id="UP000000602">
    <property type="component" value="Chromosome"/>
</dbReference>
<dbReference type="HOGENOM" id="CLU_3060936_0_0_7"/>
<dbReference type="KEGG" id="dps:DP2983"/>
<name>Q6AIW8_DESPS</name>
<accession>Q6AIW8</accession>
<gene>
    <name evidence="1" type="ordered locus">DP2983</name>
</gene>
<evidence type="ECO:0000313" key="1">
    <source>
        <dbReference type="EMBL" id="CAG37712.1"/>
    </source>
</evidence>
<dbReference type="AlphaFoldDB" id="Q6AIW8"/>
<reference evidence="2" key="1">
    <citation type="journal article" date="2004" name="Environ. Microbiol.">
        <title>The genome of Desulfotalea psychrophila, a sulfate-reducing bacterium from permanently cold Arctic sediments.</title>
        <authorList>
            <person name="Rabus R."/>
            <person name="Ruepp A."/>
            <person name="Frickey T."/>
            <person name="Rattei T."/>
            <person name="Fartmann B."/>
            <person name="Stark M."/>
            <person name="Bauer M."/>
            <person name="Zibat A."/>
            <person name="Lombardot T."/>
            <person name="Becker I."/>
            <person name="Amann J."/>
            <person name="Gellner K."/>
            <person name="Teeling H."/>
            <person name="Leuschner W.D."/>
            <person name="Gloeckner F.-O."/>
            <person name="Lupas A.N."/>
            <person name="Amann R."/>
            <person name="Klenk H.-P."/>
        </authorList>
    </citation>
    <scope>NUCLEOTIDE SEQUENCE [LARGE SCALE GENOMIC DNA]</scope>
    <source>
        <strain evidence="2">DSM 12343 / LSv54</strain>
    </source>
</reference>
<sequence>MECGIGFAPAKSIAKIIKIMTPLFANDPLRIKTLSCCSHCKAKIMLESLSIDS</sequence>
<organism evidence="1 2">
    <name type="scientific">Desulfotalea psychrophila (strain LSv54 / DSM 12343)</name>
    <dbReference type="NCBI Taxonomy" id="177439"/>
    <lineage>
        <taxon>Bacteria</taxon>
        <taxon>Pseudomonadati</taxon>
        <taxon>Thermodesulfobacteriota</taxon>
        <taxon>Desulfobulbia</taxon>
        <taxon>Desulfobulbales</taxon>
        <taxon>Desulfocapsaceae</taxon>
        <taxon>Desulfotalea</taxon>
    </lineage>
</organism>
<keyword evidence="2" id="KW-1185">Reference proteome</keyword>
<dbReference type="EMBL" id="CR522870">
    <property type="protein sequence ID" value="CAG37712.1"/>
    <property type="molecule type" value="Genomic_DNA"/>
</dbReference>
<dbReference type="STRING" id="177439.DP2983"/>
<protein>
    <submittedName>
        <fullName evidence="1">Similar to ferredoxin</fullName>
    </submittedName>
</protein>